<dbReference type="Proteomes" id="UP000799777">
    <property type="component" value="Unassembled WGS sequence"/>
</dbReference>
<evidence type="ECO:0000256" key="7">
    <source>
        <dbReference type="SAM" id="MobiDB-lite"/>
    </source>
</evidence>
<feature type="region of interest" description="Disordered" evidence="7">
    <location>
        <begin position="209"/>
        <end position="230"/>
    </location>
</feature>
<evidence type="ECO:0000256" key="4">
    <source>
        <dbReference type="ARBA" id="ARBA00023242"/>
    </source>
</evidence>
<dbReference type="InterPro" id="IPR009057">
    <property type="entry name" value="Homeodomain-like_sf"/>
</dbReference>
<dbReference type="PROSITE" id="PS50071">
    <property type="entry name" value="HOMEOBOX_2"/>
    <property type="match status" value="1"/>
</dbReference>
<dbReference type="Gene3D" id="1.10.10.60">
    <property type="entry name" value="Homeodomain-like"/>
    <property type="match status" value="1"/>
</dbReference>
<accession>A0A9P4H5T7</accession>
<dbReference type="OrthoDB" id="3798808at2759"/>
<protein>
    <recommendedName>
        <fullName evidence="8">Homeobox domain-containing protein</fullName>
    </recommendedName>
</protein>
<feature type="region of interest" description="Disordered" evidence="7">
    <location>
        <begin position="382"/>
        <end position="420"/>
    </location>
</feature>
<sequence>MTLDWSFPSQPQDVPESNFFDVHDLDSVQDTSFLDLFEYADGSLPASGDVLSLWTPSLCTCRDSFTSFCYEHERLTTIKYVTDATFTDEVPVGFSHHFSHARKDVESPLQCNVPGPTDLEMDTHATLERCSQGAFAQQDSGVQQNRVQIDQASATKPSHRTKISIAQRTKLEARFAVDPYPDKKHVDDLARALGLTLRTIRTWFNNARSRKMSRHTSQSSSDSNESSLPTISSSLSVSEASLAVLNRLSPKSSNSSLDKFLSTPHGDGAVSTSPIEAVLQRNPSVLMNWPPPPSSRPASIIGSENSWVSTDSFRSCASQWSIDTRGSRRGRKLWRRPSELSTVAIKDGHRGSFPQSRVSTDAERADRISCLAGLERVAVSDRKSGGISQEVSSRLSDVENRPRSEAIAPTEGLSRRSSSDRACTDNINSVKTIFEEATKVPRPFFCTWLGCDMTFRYRFDWSRHEEAIRYCPHHWICDMNHYQGTSDSLYCHTCKGRNQAAKQPACGCDAADVSARMFLREDQLAQHIKRVHLRPENLGTTFSKEYLSSRKFDNPALPESALHCGFCGTISATWAERQDHVYAHLQNGNCKSSWWPDRCPEVYGAR</sequence>
<dbReference type="GO" id="GO:0005634">
    <property type="term" value="C:nucleus"/>
    <property type="evidence" value="ECO:0007669"/>
    <property type="project" value="UniProtKB-SubCell"/>
</dbReference>
<keyword evidence="3 5" id="KW-0371">Homeobox</keyword>
<evidence type="ECO:0000256" key="3">
    <source>
        <dbReference type="ARBA" id="ARBA00023155"/>
    </source>
</evidence>
<dbReference type="SUPFAM" id="SSF46689">
    <property type="entry name" value="Homeodomain-like"/>
    <property type="match status" value="1"/>
</dbReference>
<feature type="compositionally biased region" description="Polar residues" evidence="7">
    <location>
        <begin position="386"/>
        <end position="395"/>
    </location>
</feature>
<dbReference type="PANTHER" id="PTHR24208">
    <property type="entry name" value="LIM/HOMEOBOX PROTEIN LHX"/>
    <property type="match status" value="1"/>
</dbReference>
<feature type="compositionally biased region" description="Low complexity" evidence="7">
    <location>
        <begin position="217"/>
        <end position="230"/>
    </location>
</feature>
<comment type="subcellular location">
    <subcellularLocation>
        <location evidence="1 5 6">Nucleus</location>
    </subcellularLocation>
</comment>
<dbReference type="AlphaFoldDB" id="A0A9P4H5T7"/>
<keyword evidence="2 5" id="KW-0238">DNA-binding</keyword>
<reference evidence="9" key="1">
    <citation type="journal article" date="2020" name="Stud. Mycol.">
        <title>101 Dothideomycetes genomes: a test case for predicting lifestyles and emergence of pathogens.</title>
        <authorList>
            <person name="Haridas S."/>
            <person name="Albert R."/>
            <person name="Binder M."/>
            <person name="Bloem J."/>
            <person name="Labutti K."/>
            <person name="Salamov A."/>
            <person name="Andreopoulos B."/>
            <person name="Baker S."/>
            <person name="Barry K."/>
            <person name="Bills G."/>
            <person name="Bluhm B."/>
            <person name="Cannon C."/>
            <person name="Castanera R."/>
            <person name="Culley D."/>
            <person name="Daum C."/>
            <person name="Ezra D."/>
            <person name="Gonzalez J."/>
            <person name="Henrissat B."/>
            <person name="Kuo A."/>
            <person name="Liang C."/>
            <person name="Lipzen A."/>
            <person name="Lutzoni F."/>
            <person name="Magnuson J."/>
            <person name="Mondo S."/>
            <person name="Nolan M."/>
            <person name="Ohm R."/>
            <person name="Pangilinan J."/>
            <person name="Park H.-J."/>
            <person name="Ramirez L."/>
            <person name="Alfaro M."/>
            <person name="Sun H."/>
            <person name="Tritt A."/>
            <person name="Yoshinaga Y."/>
            <person name="Zwiers L.-H."/>
            <person name="Turgeon B."/>
            <person name="Goodwin S."/>
            <person name="Spatafora J."/>
            <person name="Crous P."/>
            <person name="Grigoriev I."/>
        </authorList>
    </citation>
    <scope>NUCLEOTIDE SEQUENCE</scope>
    <source>
        <strain evidence="9">CBS 110217</strain>
    </source>
</reference>
<dbReference type="SMART" id="SM00389">
    <property type="entry name" value="HOX"/>
    <property type="match status" value="1"/>
</dbReference>
<dbReference type="InterPro" id="IPR001356">
    <property type="entry name" value="HD"/>
</dbReference>
<feature type="DNA-binding region" description="Homeobox" evidence="5">
    <location>
        <begin position="156"/>
        <end position="215"/>
    </location>
</feature>
<evidence type="ECO:0000259" key="8">
    <source>
        <dbReference type="PROSITE" id="PS50071"/>
    </source>
</evidence>
<dbReference type="InterPro" id="IPR050453">
    <property type="entry name" value="LIM_Homeobox_TF"/>
</dbReference>
<feature type="domain" description="Homeobox" evidence="8">
    <location>
        <begin position="154"/>
        <end position="214"/>
    </location>
</feature>
<evidence type="ECO:0000256" key="6">
    <source>
        <dbReference type="RuleBase" id="RU000682"/>
    </source>
</evidence>
<keyword evidence="4 5" id="KW-0539">Nucleus</keyword>
<dbReference type="Pfam" id="PF00046">
    <property type="entry name" value="Homeodomain"/>
    <property type="match status" value="1"/>
</dbReference>
<evidence type="ECO:0000256" key="2">
    <source>
        <dbReference type="ARBA" id="ARBA00023125"/>
    </source>
</evidence>
<keyword evidence="10" id="KW-1185">Reference proteome</keyword>
<evidence type="ECO:0000256" key="5">
    <source>
        <dbReference type="PROSITE-ProRule" id="PRU00108"/>
    </source>
</evidence>
<organism evidence="9 10">
    <name type="scientific">Setomelanomma holmii</name>
    <dbReference type="NCBI Taxonomy" id="210430"/>
    <lineage>
        <taxon>Eukaryota</taxon>
        <taxon>Fungi</taxon>
        <taxon>Dikarya</taxon>
        <taxon>Ascomycota</taxon>
        <taxon>Pezizomycotina</taxon>
        <taxon>Dothideomycetes</taxon>
        <taxon>Pleosporomycetidae</taxon>
        <taxon>Pleosporales</taxon>
        <taxon>Pleosporineae</taxon>
        <taxon>Phaeosphaeriaceae</taxon>
        <taxon>Setomelanomma</taxon>
    </lineage>
</organism>
<dbReference type="EMBL" id="ML978223">
    <property type="protein sequence ID" value="KAF2027635.1"/>
    <property type="molecule type" value="Genomic_DNA"/>
</dbReference>
<dbReference type="GO" id="GO:0000981">
    <property type="term" value="F:DNA-binding transcription factor activity, RNA polymerase II-specific"/>
    <property type="evidence" value="ECO:0007669"/>
    <property type="project" value="TreeGrafter"/>
</dbReference>
<comment type="caution">
    <text evidence="9">The sequence shown here is derived from an EMBL/GenBank/DDBJ whole genome shotgun (WGS) entry which is preliminary data.</text>
</comment>
<dbReference type="GO" id="GO:0000977">
    <property type="term" value="F:RNA polymerase II transcription regulatory region sequence-specific DNA binding"/>
    <property type="evidence" value="ECO:0007669"/>
    <property type="project" value="TreeGrafter"/>
</dbReference>
<evidence type="ECO:0000313" key="10">
    <source>
        <dbReference type="Proteomes" id="UP000799777"/>
    </source>
</evidence>
<evidence type="ECO:0000313" key="9">
    <source>
        <dbReference type="EMBL" id="KAF2027635.1"/>
    </source>
</evidence>
<name>A0A9P4H5T7_9PLEO</name>
<proteinExistence type="predicted"/>
<dbReference type="CDD" id="cd00086">
    <property type="entry name" value="homeodomain"/>
    <property type="match status" value="1"/>
</dbReference>
<dbReference type="PANTHER" id="PTHR24208:SF166">
    <property type="entry name" value="LIM HOMEOBOX TRANSCRIPTION FACTOR 1 ALPHA, ISOFORM B"/>
    <property type="match status" value="1"/>
</dbReference>
<gene>
    <name evidence="9" type="ORF">EK21DRAFT_91293</name>
</gene>
<evidence type="ECO:0000256" key="1">
    <source>
        <dbReference type="ARBA" id="ARBA00004123"/>
    </source>
</evidence>